<sequence length="394" mass="43798">MSRYAQLVTLALLCSVALNGYLLLDNIESADAALAEQELALETSESHAEQRRARAPQTTLSQQSGSSNTPDSQGSSSVSDTATTAVMTELNSESISQARAWLAAGEYGNVEAFIQRMSREHFDNPDLLLLEADWLLATQPLSLALTHFYGLLDDNVLPADQQEVLATRVESLRDEAIRALYEGHEWDMLAQFIEPLFQLFPTDRSLILLLAESYAQQQKYILMEDTLASLPPDHPGAEKLRSRMQTAQTENNNEDTFDNSLPDKTLTSRVSLEKYGEHYLVDVNMQGTDTKLLLDTGASSTAINRDVYRRLQRFNRLQMLGLFDVNTAGGPIRAPLVRIESLTLGPYTLKDVGVLVLPRTFSGNNDGLLGMNVLKQFRFQLDQDKAELVLAARN</sequence>
<dbReference type="InterPro" id="IPR011969">
    <property type="entry name" value="Clan_AA_Asp_peptidase_C"/>
</dbReference>
<dbReference type="NCBIfam" id="TIGR02281">
    <property type="entry name" value="clan_AA_DTGA"/>
    <property type="match status" value="1"/>
</dbReference>
<dbReference type="EMBL" id="FQWD01000003">
    <property type="protein sequence ID" value="SHG41903.1"/>
    <property type="molecule type" value="Genomic_DNA"/>
</dbReference>
<keyword evidence="2" id="KW-0645">Protease</keyword>
<dbReference type="OrthoDB" id="5697241at2"/>
<reference evidence="3" key="1">
    <citation type="submission" date="2016-11" db="EMBL/GenBank/DDBJ databases">
        <authorList>
            <person name="Varghese N."/>
            <person name="Submissions S."/>
        </authorList>
    </citation>
    <scope>NUCLEOTIDE SEQUENCE [LARGE SCALE GENOMIC DNA]</scope>
    <source>
        <strain evidence="3">CGMCC 1.8995</strain>
    </source>
</reference>
<dbReference type="SUPFAM" id="SSF50630">
    <property type="entry name" value="Acid proteases"/>
    <property type="match status" value="1"/>
</dbReference>
<dbReference type="RefSeq" id="WP_073322234.1">
    <property type="nucleotide sequence ID" value="NZ_FQWD01000003.1"/>
</dbReference>
<name>A0A1M5JPI9_9ALTE</name>
<keyword evidence="3" id="KW-1185">Reference proteome</keyword>
<dbReference type="AlphaFoldDB" id="A0A1M5JPI9"/>
<evidence type="ECO:0000313" key="2">
    <source>
        <dbReference type="EMBL" id="SHG41903.1"/>
    </source>
</evidence>
<feature type="region of interest" description="Disordered" evidence="1">
    <location>
        <begin position="43"/>
        <end position="81"/>
    </location>
</feature>
<dbReference type="Pfam" id="PF13975">
    <property type="entry name" value="gag-asp_proteas"/>
    <property type="match status" value="1"/>
</dbReference>
<dbReference type="Gene3D" id="2.40.70.10">
    <property type="entry name" value="Acid Proteases"/>
    <property type="match status" value="1"/>
</dbReference>
<dbReference type="STRING" id="634436.SAMN05216361_2175"/>
<dbReference type="GO" id="GO:0006508">
    <property type="term" value="P:proteolysis"/>
    <property type="evidence" value="ECO:0007669"/>
    <property type="project" value="UniProtKB-KW"/>
</dbReference>
<keyword evidence="2" id="KW-0378">Hydrolase</keyword>
<gene>
    <name evidence="2" type="ORF">SAMN05216361_2175</name>
</gene>
<dbReference type="InterPro" id="IPR021109">
    <property type="entry name" value="Peptidase_aspartic_dom_sf"/>
</dbReference>
<accession>A0A1M5JPI9</accession>
<dbReference type="Proteomes" id="UP000184520">
    <property type="component" value="Unassembled WGS sequence"/>
</dbReference>
<feature type="compositionally biased region" description="Polar residues" evidence="1">
    <location>
        <begin position="56"/>
        <end position="74"/>
    </location>
</feature>
<proteinExistence type="predicted"/>
<dbReference type="InterPro" id="IPR034122">
    <property type="entry name" value="Retropepsin-like_bacterial"/>
</dbReference>
<evidence type="ECO:0000313" key="3">
    <source>
        <dbReference type="Proteomes" id="UP000184520"/>
    </source>
</evidence>
<organism evidence="2 3">
    <name type="scientific">Marisediminitalea aggregata</name>
    <dbReference type="NCBI Taxonomy" id="634436"/>
    <lineage>
        <taxon>Bacteria</taxon>
        <taxon>Pseudomonadati</taxon>
        <taxon>Pseudomonadota</taxon>
        <taxon>Gammaproteobacteria</taxon>
        <taxon>Alteromonadales</taxon>
        <taxon>Alteromonadaceae</taxon>
        <taxon>Marisediminitalea</taxon>
    </lineage>
</organism>
<evidence type="ECO:0000256" key="1">
    <source>
        <dbReference type="SAM" id="MobiDB-lite"/>
    </source>
</evidence>
<feature type="region of interest" description="Disordered" evidence="1">
    <location>
        <begin position="232"/>
        <end position="262"/>
    </location>
</feature>
<dbReference type="GO" id="GO:0008233">
    <property type="term" value="F:peptidase activity"/>
    <property type="evidence" value="ECO:0007669"/>
    <property type="project" value="UniProtKB-KW"/>
</dbReference>
<dbReference type="CDD" id="cd05483">
    <property type="entry name" value="retropepsin_like_bacteria"/>
    <property type="match status" value="1"/>
</dbReference>
<protein>
    <submittedName>
        <fullName evidence="2">Clan AA aspartic protease, TIGR02281 family</fullName>
    </submittedName>
</protein>